<comment type="caution">
    <text evidence="4">The sequence shown here is derived from an EMBL/GenBank/DDBJ whole genome shotgun (WGS) entry which is preliminary data.</text>
</comment>
<dbReference type="Gene3D" id="3.30.420.10">
    <property type="entry name" value="Ribonuclease H-like superfamily/Ribonuclease H"/>
    <property type="match status" value="1"/>
</dbReference>
<dbReference type="Proteomes" id="UP000747542">
    <property type="component" value="Unassembled WGS sequence"/>
</dbReference>
<dbReference type="GO" id="GO:0015074">
    <property type="term" value="P:DNA integration"/>
    <property type="evidence" value="ECO:0007669"/>
    <property type="project" value="InterPro"/>
</dbReference>
<dbReference type="GO" id="GO:0003677">
    <property type="term" value="F:DNA binding"/>
    <property type="evidence" value="ECO:0007669"/>
    <property type="project" value="InterPro"/>
</dbReference>
<feature type="region of interest" description="Disordered" evidence="2">
    <location>
        <begin position="765"/>
        <end position="785"/>
    </location>
</feature>
<dbReference type="GO" id="GO:0006313">
    <property type="term" value="P:DNA transposition"/>
    <property type="evidence" value="ECO:0007669"/>
    <property type="project" value="InterPro"/>
</dbReference>
<dbReference type="Gene3D" id="1.10.10.10">
    <property type="entry name" value="Winged helix-like DNA-binding domain superfamily/Winged helix DNA-binding domain"/>
    <property type="match status" value="2"/>
</dbReference>
<dbReference type="PANTHER" id="PTHR10773:SF19">
    <property type="match status" value="1"/>
</dbReference>
<evidence type="ECO:0000256" key="1">
    <source>
        <dbReference type="ARBA" id="ARBA00004123"/>
    </source>
</evidence>
<dbReference type="InterPro" id="IPR009057">
    <property type="entry name" value="Homeodomain-like_sf"/>
</dbReference>
<dbReference type="AlphaFoldDB" id="A0A8J5NDG9"/>
<evidence type="ECO:0000313" key="4">
    <source>
        <dbReference type="EMBL" id="KAG7177742.1"/>
    </source>
</evidence>
<dbReference type="InterPro" id="IPR036397">
    <property type="entry name" value="RNaseH_sf"/>
</dbReference>
<dbReference type="SUPFAM" id="SSF46689">
    <property type="entry name" value="Homeodomain-like"/>
    <property type="match status" value="3"/>
</dbReference>
<feature type="non-terminal residue" evidence="4">
    <location>
        <position position="959"/>
    </location>
</feature>
<feature type="region of interest" description="Disordered" evidence="2">
    <location>
        <begin position="93"/>
        <end position="112"/>
    </location>
</feature>
<name>A0A8J5NDG9_HOMAM</name>
<evidence type="ECO:0000256" key="2">
    <source>
        <dbReference type="SAM" id="MobiDB-lite"/>
    </source>
</evidence>
<feature type="region of interest" description="Disordered" evidence="2">
    <location>
        <begin position="860"/>
        <end position="897"/>
    </location>
</feature>
<feature type="compositionally biased region" description="Low complexity" evidence="2">
    <location>
        <begin position="868"/>
        <end position="887"/>
    </location>
</feature>
<reference evidence="4" key="1">
    <citation type="journal article" date="2021" name="Sci. Adv.">
        <title>The American lobster genome reveals insights on longevity, neural, and immune adaptations.</title>
        <authorList>
            <person name="Polinski J.M."/>
            <person name="Zimin A.V."/>
            <person name="Clark K.F."/>
            <person name="Kohn A.B."/>
            <person name="Sadowski N."/>
            <person name="Timp W."/>
            <person name="Ptitsyn A."/>
            <person name="Khanna P."/>
            <person name="Romanova D.Y."/>
            <person name="Williams P."/>
            <person name="Greenwood S.J."/>
            <person name="Moroz L.L."/>
            <person name="Walt D.R."/>
            <person name="Bodnar A.G."/>
        </authorList>
    </citation>
    <scope>NUCLEOTIDE SEQUENCE</scope>
    <source>
        <strain evidence="4">GMGI-L3</strain>
    </source>
</reference>
<organism evidence="4 5">
    <name type="scientific">Homarus americanus</name>
    <name type="common">American lobster</name>
    <dbReference type="NCBI Taxonomy" id="6706"/>
    <lineage>
        <taxon>Eukaryota</taxon>
        <taxon>Metazoa</taxon>
        <taxon>Ecdysozoa</taxon>
        <taxon>Arthropoda</taxon>
        <taxon>Crustacea</taxon>
        <taxon>Multicrustacea</taxon>
        <taxon>Malacostraca</taxon>
        <taxon>Eumalacostraca</taxon>
        <taxon>Eucarida</taxon>
        <taxon>Decapoda</taxon>
        <taxon>Pleocyemata</taxon>
        <taxon>Astacidea</taxon>
        <taxon>Nephropoidea</taxon>
        <taxon>Nephropidae</taxon>
        <taxon>Homarus</taxon>
    </lineage>
</organism>
<evidence type="ECO:0000313" key="5">
    <source>
        <dbReference type="Proteomes" id="UP000747542"/>
    </source>
</evidence>
<evidence type="ECO:0000259" key="3">
    <source>
        <dbReference type="Pfam" id="PF01498"/>
    </source>
</evidence>
<dbReference type="Pfam" id="PF13551">
    <property type="entry name" value="HTH_29"/>
    <property type="match status" value="1"/>
</dbReference>
<protein>
    <submittedName>
        <fullName evidence="4">Putative Transposable element Tcb1 transposase-like 9</fullName>
    </submittedName>
</protein>
<comment type="subcellular location">
    <subcellularLocation>
        <location evidence="1">Nucleus</location>
    </subcellularLocation>
</comment>
<dbReference type="InterPro" id="IPR036388">
    <property type="entry name" value="WH-like_DNA-bd_sf"/>
</dbReference>
<accession>A0A8J5NDG9</accession>
<feature type="domain" description="Transposase Tc1-like" evidence="3">
    <location>
        <begin position="791"/>
        <end position="858"/>
    </location>
</feature>
<keyword evidence="5" id="KW-1185">Reference proteome</keyword>
<dbReference type="InterPro" id="IPR002492">
    <property type="entry name" value="Transposase_Tc1-like"/>
</dbReference>
<dbReference type="Pfam" id="PF01498">
    <property type="entry name" value="HTH_Tnp_Tc3_2"/>
    <property type="match status" value="2"/>
</dbReference>
<sequence length="959" mass="108172">MYSGTGQQAGASSCLAVVVNVCSVDCGPRFSFFASPVCIWERCPCTMPGNKQLKTDVVADIVTLHKGKKSNKEISAITGVPLRSVQRWTKKFEDGGGVEDPAHKKRPGRPRVTTPRTLKVIQRQVDKEPRISARQLKEKNPQLLGHVAERTVRKILHDDLKYKCVARKKPLITQRQHKNRVAFCRKYLEWDDGKGKKILWSDETTLTGTGNRKGKVYRRARLRHRGSGPCVTSRLMLFHGLVVELFHGPVVELFHGLVVELFHGPVVELFHGLVVDLLHGFVVELFHGPVVELFHVSMAVSVLTCLTMSDLSYDSVWGDVEEGGPSRGKKRARNEAEWKKHVAKERRNKGEAYESRFSKKPVAARVLGAPCRDGCFEKVTMAGVDTIFKAFWEIGDYGLQNAYIQRLVDVVPIKRKRTKQEVSRRSSTVLYHVQYNDMKVQVCKTGFCAMHGLGKGRVSNTVKKLTFTGTPTSDKRGRHTPINNIVSVKAGRLWCTEIHGVGGPAPPSNMSPKIKVTHDQIVAITALHKAGKSNADIAEETYVSLRQVQRWVKRYRENGGALVPTKKKSTGRPRKTSLRALNIVKKQLEDNHRVSARQVKENNPMILGNVSIRTVSRRMKCDLQITFPEHFDQDQLEHGRADGKKRLRWNAVPTIFAPHSDHFDENQYESGRADGLKRLKSNAIPTLFVFTTSTPKSGKLPRKRYVNCLEPITTAKRMPGKYLSDVEKTKILTLIGQNVSLVEIARSTGHGIATVKRLKSAAAACPDSDVPPRKPIPGRPRKTTKATDELLKREVLKIPRKSAAEIKKAHPSVLGNVSERTIQNRLQELCLLSRPPAKKPLLIPRMMKQRLELAKKYENRTAEDWSKQTTTTTSNNNNNNHHINQQQQPPPLLGPRYKTNIVVGKQNKVANSSSLVPREEYEHNRLTELQQPNVKKTREDYRMLRKHDILEDRVKCTTV</sequence>
<dbReference type="GO" id="GO:0005634">
    <property type="term" value="C:nucleus"/>
    <property type="evidence" value="ECO:0007669"/>
    <property type="project" value="UniProtKB-SubCell"/>
</dbReference>
<feature type="domain" description="Transposase Tc1-like" evidence="3">
    <location>
        <begin position="121"/>
        <end position="188"/>
    </location>
</feature>
<dbReference type="EMBL" id="JAHLQT010001931">
    <property type="protein sequence ID" value="KAG7177742.1"/>
    <property type="molecule type" value="Genomic_DNA"/>
</dbReference>
<proteinExistence type="predicted"/>
<gene>
    <name evidence="4" type="primary">Tcb1-L9</name>
    <name evidence="4" type="ORF">Hamer_G008413</name>
</gene>
<dbReference type="PANTHER" id="PTHR10773">
    <property type="entry name" value="DNA-DIRECTED RNA POLYMERASES I, II, AND III SUBUNIT RPABC2"/>
    <property type="match status" value="1"/>
</dbReference>